<protein>
    <recommendedName>
        <fullName evidence="7">Cytosine-specific methyltransferase</fullName>
        <ecNumber evidence="7">2.1.1.37</ecNumber>
    </recommendedName>
</protein>
<dbReference type="NCBIfam" id="TIGR00675">
    <property type="entry name" value="dcm"/>
    <property type="match status" value="1"/>
</dbReference>
<dbReference type="Pfam" id="PF00145">
    <property type="entry name" value="DNA_methylase"/>
    <property type="match status" value="1"/>
</dbReference>
<dbReference type="PROSITE" id="PS51679">
    <property type="entry name" value="SAM_MT_C5"/>
    <property type="match status" value="1"/>
</dbReference>
<evidence type="ECO:0000256" key="7">
    <source>
        <dbReference type="RuleBase" id="RU000417"/>
    </source>
</evidence>
<dbReference type="PATRIC" id="fig|1618983.3.peg.199"/>
<dbReference type="SUPFAM" id="SSF53335">
    <property type="entry name" value="S-adenosyl-L-methionine-dependent methyltransferases"/>
    <property type="match status" value="1"/>
</dbReference>
<dbReference type="EC" id="2.1.1.37" evidence="7"/>
<accession>A0A0G0YHD5</accession>
<dbReference type="GO" id="GO:0032259">
    <property type="term" value="P:methylation"/>
    <property type="evidence" value="ECO:0007669"/>
    <property type="project" value="UniProtKB-KW"/>
</dbReference>
<evidence type="ECO:0000256" key="5">
    <source>
        <dbReference type="PROSITE-ProRule" id="PRU01016"/>
    </source>
</evidence>
<feature type="active site" evidence="5">
    <location>
        <position position="77"/>
    </location>
</feature>
<comment type="catalytic activity">
    <reaction evidence="7">
        <text>a 2'-deoxycytidine in DNA + S-adenosyl-L-methionine = a 5-methyl-2'-deoxycytidine in DNA + S-adenosyl-L-homocysteine + H(+)</text>
        <dbReference type="Rhea" id="RHEA:13681"/>
        <dbReference type="Rhea" id="RHEA-COMP:11369"/>
        <dbReference type="Rhea" id="RHEA-COMP:11370"/>
        <dbReference type="ChEBI" id="CHEBI:15378"/>
        <dbReference type="ChEBI" id="CHEBI:57856"/>
        <dbReference type="ChEBI" id="CHEBI:59789"/>
        <dbReference type="ChEBI" id="CHEBI:85452"/>
        <dbReference type="ChEBI" id="CHEBI:85454"/>
        <dbReference type="EC" id="2.1.1.37"/>
    </reaction>
</comment>
<dbReference type="PRINTS" id="PR00105">
    <property type="entry name" value="C5METTRFRASE"/>
</dbReference>
<dbReference type="Gene3D" id="3.40.50.150">
    <property type="entry name" value="Vaccinia Virus protein VP39"/>
    <property type="match status" value="1"/>
</dbReference>
<keyword evidence="4" id="KW-0680">Restriction system</keyword>
<evidence type="ECO:0000256" key="2">
    <source>
        <dbReference type="ARBA" id="ARBA00022679"/>
    </source>
</evidence>
<organism evidence="8 9">
    <name type="scientific">Candidatus Uhrbacteria bacterium GW2011_GWC1_41_20</name>
    <dbReference type="NCBI Taxonomy" id="1618983"/>
    <lineage>
        <taxon>Bacteria</taxon>
        <taxon>Candidatus Uhriibacteriota</taxon>
    </lineage>
</organism>
<dbReference type="Proteomes" id="UP000033930">
    <property type="component" value="Unassembled WGS sequence"/>
</dbReference>
<dbReference type="AlphaFoldDB" id="A0A0G0YHD5"/>
<dbReference type="InterPro" id="IPR031303">
    <property type="entry name" value="C5_meth_CS"/>
</dbReference>
<sequence length="319" mass="36814">MKFIDLFAGIGGIKIGFENAGFQCVFSNDFDENAKITFDLNFSELFETEKQMVLGDIQKISASKIPDFDILCGGFPCQPFSIAGYKQGFNDEKDRGNLFFDIVRILKAKKPKAFLLENVKNLKTHDKENTLKVILEKLEKELGYFVKVKVLNTMEYGNLPQNRERIYIVGFLDKKAHDKFSFPEKVKLTKTIHDCLEEKDVDNKYYYNDKSLYEVLKKDIKKRDTVYQWRRKYVRENKNNVCPTLTANMGMGGHNVPLVLNGKGIRKLTPRECANFQGFPKNYKLPNIADSHLYKQFGNSVSIPVIQRIAENMRKALTN</sequence>
<keyword evidence="3 5" id="KW-0949">S-adenosyl-L-methionine</keyword>
<evidence type="ECO:0000256" key="4">
    <source>
        <dbReference type="ARBA" id="ARBA00022747"/>
    </source>
</evidence>
<dbReference type="GO" id="GO:0003886">
    <property type="term" value="F:DNA (cytosine-5-)-methyltransferase activity"/>
    <property type="evidence" value="ECO:0007669"/>
    <property type="project" value="UniProtKB-EC"/>
</dbReference>
<evidence type="ECO:0000313" key="9">
    <source>
        <dbReference type="Proteomes" id="UP000033930"/>
    </source>
</evidence>
<dbReference type="InterPro" id="IPR029063">
    <property type="entry name" value="SAM-dependent_MTases_sf"/>
</dbReference>
<evidence type="ECO:0000313" key="8">
    <source>
        <dbReference type="EMBL" id="KKR99762.1"/>
    </source>
</evidence>
<dbReference type="InterPro" id="IPR050750">
    <property type="entry name" value="C5-MTase"/>
</dbReference>
<evidence type="ECO:0000256" key="6">
    <source>
        <dbReference type="RuleBase" id="RU000416"/>
    </source>
</evidence>
<keyword evidence="2 5" id="KW-0808">Transferase</keyword>
<keyword evidence="1 5" id="KW-0489">Methyltransferase</keyword>
<dbReference type="CDD" id="cd00315">
    <property type="entry name" value="Cyt_C5_DNA_methylase"/>
    <property type="match status" value="1"/>
</dbReference>
<reference evidence="8 9" key="1">
    <citation type="journal article" date="2015" name="Nature">
        <title>rRNA introns, odd ribosomes, and small enigmatic genomes across a large radiation of phyla.</title>
        <authorList>
            <person name="Brown C.T."/>
            <person name="Hug L.A."/>
            <person name="Thomas B.C."/>
            <person name="Sharon I."/>
            <person name="Castelle C.J."/>
            <person name="Singh A."/>
            <person name="Wilkins M.J."/>
            <person name="Williams K.H."/>
            <person name="Banfield J.F."/>
        </authorList>
    </citation>
    <scope>NUCLEOTIDE SEQUENCE [LARGE SCALE GENOMIC DNA]</scope>
</reference>
<dbReference type="PANTHER" id="PTHR46098">
    <property type="entry name" value="TRNA (CYTOSINE(38)-C(5))-METHYLTRANSFERASE"/>
    <property type="match status" value="1"/>
</dbReference>
<comment type="caution">
    <text evidence="8">The sequence shown here is derived from an EMBL/GenBank/DDBJ whole genome shotgun (WGS) entry which is preliminary data.</text>
</comment>
<name>A0A0G0YHD5_9BACT</name>
<dbReference type="GO" id="GO:0009307">
    <property type="term" value="P:DNA restriction-modification system"/>
    <property type="evidence" value="ECO:0007669"/>
    <property type="project" value="UniProtKB-KW"/>
</dbReference>
<dbReference type="Gene3D" id="3.90.120.10">
    <property type="entry name" value="DNA Methylase, subunit A, domain 2"/>
    <property type="match status" value="1"/>
</dbReference>
<dbReference type="PANTHER" id="PTHR46098:SF1">
    <property type="entry name" value="TRNA (CYTOSINE(38)-C(5))-METHYLTRANSFERASE"/>
    <property type="match status" value="1"/>
</dbReference>
<evidence type="ECO:0000256" key="3">
    <source>
        <dbReference type="ARBA" id="ARBA00022691"/>
    </source>
</evidence>
<gene>
    <name evidence="8" type="ORF">UU50_C0003G0067</name>
</gene>
<proteinExistence type="inferred from homology"/>
<dbReference type="PROSITE" id="PS00094">
    <property type="entry name" value="C5_MTASE_1"/>
    <property type="match status" value="1"/>
</dbReference>
<dbReference type="InterPro" id="IPR001525">
    <property type="entry name" value="C5_MeTfrase"/>
</dbReference>
<dbReference type="InterPro" id="IPR018117">
    <property type="entry name" value="C5_DNA_meth_AS"/>
</dbReference>
<evidence type="ECO:0000256" key="1">
    <source>
        <dbReference type="ARBA" id="ARBA00022603"/>
    </source>
</evidence>
<comment type="similarity">
    <text evidence="5 6">Belongs to the class I-like SAM-binding methyltransferase superfamily. C5-methyltransferase family.</text>
</comment>
<dbReference type="EMBL" id="LCAW01000003">
    <property type="protein sequence ID" value="KKR99762.1"/>
    <property type="molecule type" value="Genomic_DNA"/>
</dbReference>
<dbReference type="PROSITE" id="PS00095">
    <property type="entry name" value="C5_MTASE_2"/>
    <property type="match status" value="1"/>
</dbReference>